<evidence type="ECO:0000313" key="1">
    <source>
        <dbReference type="EMBL" id="MEQ2246710.1"/>
    </source>
</evidence>
<dbReference type="Proteomes" id="UP001482620">
    <property type="component" value="Unassembled WGS sequence"/>
</dbReference>
<organism evidence="1 2">
    <name type="scientific">Ilyodon furcidens</name>
    <name type="common">goldbreast splitfin</name>
    <dbReference type="NCBI Taxonomy" id="33524"/>
    <lineage>
        <taxon>Eukaryota</taxon>
        <taxon>Metazoa</taxon>
        <taxon>Chordata</taxon>
        <taxon>Craniata</taxon>
        <taxon>Vertebrata</taxon>
        <taxon>Euteleostomi</taxon>
        <taxon>Actinopterygii</taxon>
        <taxon>Neopterygii</taxon>
        <taxon>Teleostei</taxon>
        <taxon>Neoteleostei</taxon>
        <taxon>Acanthomorphata</taxon>
        <taxon>Ovalentaria</taxon>
        <taxon>Atherinomorphae</taxon>
        <taxon>Cyprinodontiformes</taxon>
        <taxon>Goodeidae</taxon>
        <taxon>Ilyodon</taxon>
    </lineage>
</organism>
<accession>A0ABV0UQK3</accession>
<reference evidence="1 2" key="1">
    <citation type="submission" date="2021-06" db="EMBL/GenBank/DDBJ databases">
        <authorList>
            <person name="Palmer J.M."/>
        </authorList>
    </citation>
    <scope>NUCLEOTIDE SEQUENCE [LARGE SCALE GENOMIC DNA]</scope>
    <source>
        <strain evidence="2">if_2019</strain>
        <tissue evidence="1">Muscle</tissue>
    </source>
</reference>
<protein>
    <submittedName>
        <fullName evidence="1">Uncharacterized protein</fullName>
    </submittedName>
</protein>
<gene>
    <name evidence="1" type="ORF">ILYODFUR_002092</name>
</gene>
<keyword evidence="2" id="KW-1185">Reference proteome</keyword>
<sequence length="113" mass="13260">MFRTHYQLSASQNLAFICHLPVSSQGVIKTKMIYTQTSNKKHSNIRLRVVHPFSFIHQIEQNMEEKSCPRQQCKRIVLVKQNLQPQLSENLETTLQFFTICFHTDGRTVLKNK</sequence>
<proteinExistence type="predicted"/>
<dbReference type="EMBL" id="JAHRIQ010081193">
    <property type="protein sequence ID" value="MEQ2246710.1"/>
    <property type="molecule type" value="Genomic_DNA"/>
</dbReference>
<comment type="caution">
    <text evidence="1">The sequence shown here is derived from an EMBL/GenBank/DDBJ whole genome shotgun (WGS) entry which is preliminary data.</text>
</comment>
<evidence type="ECO:0000313" key="2">
    <source>
        <dbReference type="Proteomes" id="UP001482620"/>
    </source>
</evidence>
<name>A0ABV0UQK3_9TELE</name>